<sequence>MMMLLIIIRNRNRS</sequence>
<proteinExistence type="predicted"/>
<dbReference type="EMBL" id="MUJZ01011214">
    <property type="protein sequence ID" value="OTF81898.1"/>
    <property type="molecule type" value="Genomic_DNA"/>
</dbReference>
<name>A0A1Y3BPM3_EURMA</name>
<comment type="caution">
    <text evidence="1">The sequence shown here is derived from an EMBL/GenBank/DDBJ whole genome shotgun (WGS) entry which is preliminary data.</text>
</comment>
<keyword evidence="2" id="KW-1185">Reference proteome</keyword>
<accession>A0A1Y3BPM3</accession>
<gene>
    <name evidence="1" type="ORF">BLA29_009501</name>
</gene>
<protein>
    <submittedName>
        <fullName evidence="1">Uncharacterized protein</fullName>
    </submittedName>
</protein>
<evidence type="ECO:0000313" key="1">
    <source>
        <dbReference type="EMBL" id="OTF81898.1"/>
    </source>
</evidence>
<reference evidence="1 2" key="1">
    <citation type="submission" date="2017-03" db="EMBL/GenBank/DDBJ databases">
        <title>Genome Survey of Euroglyphus maynei.</title>
        <authorList>
            <person name="Arlian L.G."/>
            <person name="Morgan M.S."/>
            <person name="Rider S.D."/>
        </authorList>
    </citation>
    <scope>NUCLEOTIDE SEQUENCE [LARGE SCALE GENOMIC DNA]</scope>
    <source>
        <strain evidence="1">Arlian Lab</strain>
        <tissue evidence="1">Whole body</tissue>
    </source>
</reference>
<evidence type="ECO:0000313" key="2">
    <source>
        <dbReference type="Proteomes" id="UP000194236"/>
    </source>
</evidence>
<dbReference type="Proteomes" id="UP000194236">
    <property type="component" value="Unassembled WGS sequence"/>
</dbReference>
<organism evidence="1 2">
    <name type="scientific">Euroglyphus maynei</name>
    <name type="common">Mayne's house dust mite</name>
    <dbReference type="NCBI Taxonomy" id="6958"/>
    <lineage>
        <taxon>Eukaryota</taxon>
        <taxon>Metazoa</taxon>
        <taxon>Ecdysozoa</taxon>
        <taxon>Arthropoda</taxon>
        <taxon>Chelicerata</taxon>
        <taxon>Arachnida</taxon>
        <taxon>Acari</taxon>
        <taxon>Acariformes</taxon>
        <taxon>Sarcoptiformes</taxon>
        <taxon>Astigmata</taxon>
        <taxon>Psoroptidia</taxon>
        <taxon>Analgoidea</taxon>
        <taxon>Pyroglyphidae</taxon>
        <taxon>Pyroglyphinae</taxon>
        <taxon>Euroglyphus</taxon>
    </lineage>
</organism>